<evidence type="ECO:0000313" key="3">
    <source>
        <dbReference type="Proteomes" id="UP000064967"/>
    </source>
</evidence>
<dbReference type="Proteomes" id="UP000064967">
    <property type="component" value="Chromosome"/>
</dbReference>
<dbReference type="AlphaFoldDB" id="A0A0K1Q783"/>
<dbReference type="EMBL" id="CP012333">
    <property type="protein sequence ID" value="AKV01598.1"/>
    <property type="molecule type" value="Genomic_DNA"/>
</dbReference>
<dbReference type="InterPro" id="IPR050697">
    <property type="entry name" value="Adenylyl/Guanylyl_Cyclase_3/4"/>
</dbReference>
<dbReference type="SMART" id="SM00044">
    <property type="entry name" value="CYCc"/>
    <property type="match status" value="1"/>
</dbReference>
<sequence>MAETAAQLRELYELRNMVDERLEEGLVARWNVGEMLAAILPAVGQRLGAHGAFVQTYGEDLELRTFGWTLDGKPLVIPQEDEVFARTSEEGRQRASVSAGGTLVVAQHLDVAGAWFGRAGVLCDEGTIPEHTSDALNAVCEVLDNYLFAIRAAREKHLVMMRLGNALRHRVLAEGLKDAVKVLADAIPIDRMVLVYVAEESAAKTLHVQMFDGAVLRVDTLASQVDSFAPLRMMGRQYLAGESNALLDELGVKDAQEEVLINGITKSVVVGKVVVTSKAGSFNTYDRELLSAFAGYIRQRVVDFNKEWRSLAASFRPDDVGRLLQHDDYERRFLAPREATVAILYVDISGFTKLSETVLRTPARVAELVETWSRDAVELVWEHGGVFDKMVGDCIIALFGPPFYDGPPGERLAAAIRCAQAIRAMTNRLPERVAFAELRPHGVSVSTGVNLAPLFVGQFGPNSNFTGFSSGMNNTARLQGCAGRDEILVMEAAASELPPDHGFGFGETRSMAVKNVADPLKFRALL</sequence>
<reference evidence="2 3" key="1">
    <citation type="submission" date="2015-08" db="EMBL/GenBank/DDBJ databases">
        <authorList>
            <person name="Babu N.S."/>
            <person name="Beckwith C.J."/>
            <person name="Beseler K.G."/>
            <person name="Brison A."/>
            <person name="Carone J.V."/>
            <person name="Caskin T.P."/>
            <person name="Diamond M."/>
            <person name="Durham M.E."/>
            <person name="Foxe J.M."/>
            <person name="Go M."/>
            <person name="Henderson B.A."/>
            <person name="Jones I.B."/>
            <person name="McGettigan J.A."/>
            <person name="Micheletti S.J."/>
            <person name="Nasrallah M.E."/>
            <person name="Ortiz D."/>
            <person name="Piller C.R."/>
            <person name="Privatt S.R."/>
            <person name="Schneider S.L."/>
            <person name="Sharp S."/>
            <person name="Smith T.C."/>
            <person name="Stanton J.D."/>
            <person name="Ullery H.E."/>
            <person name="Wilson R.J."/>
            <person name="Serrano M.G."/>
            <person name="Buck G."/>
            <person name="Lee V."/>
            <person name="Wang Y."/>
            <person name="Carvalho R."/>
            <person name="Voegtly L."/>
            <person name="Shi R."/>
            <person name="Duckworth R."/>
            <person name="Johnson A."/>
            <person name="Loviza R."/>
            <person name="Walstead R."/>
            <person name="Shah Z."/>
            <person name="Kiflezghi M."/>
            <person name="Wade K."/>
            <person name="Ball S.L."/>
            <person name="Bradley K.W."/>
            <person name="Asai D.J."/>
            <person name="Bowman C.A."/>
            <person name="Russell D.A."/>
            <person name="Pope W.H."/>
            <person name="Jacobs-Sera D."/>
            <person name="Hendrix R.W."/>
            <person name="Hatfull G.F."/>
        </authorList>
    </citation>
    <scope>NUCLEOTIDE SEQUENCE [LARGE SCALE GENOMIC DNA]</scope>
    <source>
        <strain evidence="2 3">DSM 27648</strain>
    </source>
</reference>
<dbReference type="InterPro" id="IPR001054">
    <property type="entry name" value="A/G_cyclase"/>
</dbReference>
<dbReference type="Pfam" id="PF00211">
    <property type="entry name" value="Guanylate_cyc"/>
    <property type="match status" value="1"/>
</dbReference>
<gene>
    <name evidence="2" type="ORF">AKJ09_08261</name>
</gene>
<dbReference type="KEGG" id="llu:AKJ09_08261"/>
<dbReference type="SUPFAM" id="SSF55073">
    <property type="entry name" value="Nucleotide cyclase"/>
    <property type="match status" value="1"/>
</dbReference>
<dbReference type="PROSITE" id="PS50125">
    <property type="entry name" value="GUANYLATE_CYCLASE_2"/>
    <property type="match status" value="1"/>
</dbReference>
<proteinExistence type="predicted"/>
<dbReference type="PANTHER" id="PTHR43081">
    <property type="entry name" value="ADENYLATE CYCLASE, TERMINAL-DIFFERENTIATION SPECIFIC-RELATED"/>
    <property type="match status" value="1"/>
</dbReference>
<keyword evidence="3" id="KW-1185">Reference proteome</keyword>
<feature type="domain" description="Guanylate cyclase" evidence="1">
    <location>
        <begin position="342"/>
        <end position="479"/>
    </location>
</feature>
<dbReference type="CDD" id="cd07302">
    <property type="entry name" value="CHD"/>
    <property type="match status" value="1"/>
</dbReference>
<dbReference type="RefSeq" id="WP_146652669.1">
    <property type="nucleotide sequence ID" value="NZ_CP012333.1"/>
</dbReference>
<dbReference type="GO" id="GO:0009190">
    <property type="term" value="P:cyclic nucleotide biosynthetic process"/>
    <property type="evidence" value="ECO:0007669"/>
    <property type="project" value="InterPro"/>
</dbReference>
<evidence type="ECO:0000313" key="2">
    <source>
        <dbReference type="EMBL" id="AKV01598.1"/>
    </source>
</evidence>
<dbReference type="STRING" id="1391654.AKJ09_08261"/>
<dbReference type="Gene3D" id="3.30.70.1230">
    <property type="entry name" value="Nucleotide cyclase"/>
    <property type="match status" value="1"/>
</dbReference>
<dbReference type="GO" id="GO:0004016">
    <property type="term" value="F:adenylate cyclase activity"/>
    <property type="evidence" value="ECO:0007669"/>
    <property type="project" value="UniProtKB-ARBA"/>
</dbReference>
<dbReference type="InterPro" id="IPR029787">
    <property type="entry name" value="Nucleotide_cyclase"/>
</dbReference>
<dbReference type="PANTHER" id="PTHR43081:SF1">
    <property type="entry name" value="ADENYLATE CYCLASE, TERMINAL-DIFFERENTIATION SPECIFIC"/>
    <property type="match status" value="1"/>
</dbReference>
<dbReference type="GO" id="GO:0035556">
    <property type="term" value="P:intracellular signal transduction"/>
    <property type="evidence" value="ECO:0007669"/>
    <property type="project" value="InterPro"/>
</dbReference>
<dbReference type="OrthoDB" id="5377827at2"/>
<protein>
    <submittedName>
        <fullName evidence="2">Adenylate cyclase</fullName>
    </submittedName>
</protein>
<accession>A0A0K1Q783</accession>
<evidence type="ECO:0000259" key="1">
    <source>
        <dbReference type="PROSITE" id="PS50125"/>
    </source>
</evidence>
<organism evidence="2 3">
    <name type="scientific">Labilithrix luteola</name>
    <dbReference type="NCBI Taxonomy" id="1391654"/>
    <lineage>
        <taxon>Bacteria</taxon>
        <taxon>Pseudomonadati</taxon>
        <taxon>Myxococcota</taxon>
        <taxon>Polyangia</taxon>
        <taxon>Polyangiales</taxon>
        <taxon>Labilitrichaceae</taxon>
        <taxon>Labilithrix</taxon>
    </lineage>
</organism>
<name>A0A0K1Q783_9BACT</name>